<proteinExistence type="predicted"/>
<dbReference type="Proteomes" id="UP000019335">
    <property type="component" value="Unassembled WGS sequence"/>
</dbReference>
<accession>W7TI15</accession>
<protein>
    <submittedName>
        <fullName evidence="2">Uncharacterized protein</fullName>
    </submittedName>
</protein>
<evidence type="ECO:0000313" key="3">
    <source>
        <dbReference type="Proteomes" id="UP000019335"/>
    </source>
</evidence>
<feature type="transmembrane region" description="Helical" evidence="1">
    <location>
        <begin position="25"/>
        <end position="47"/>
    </location>
</feature>
<comment type="caution">
    <text evidence="2">The sequence shown here is derived from an EMBL/GenBank/DDBJ whole genome shotgun (WGS) entry which is preliminary data.</text>
</comment>
<sequence length="168" mass="19285">MRGNCHIHVPVRTADVCNRHGQMPVFVWGGTYWPVVLFDSWLFFSYLQALNMWRNLPPPSSLPTNPFHFTHSKPTGLNTRIRTRTTGQSASPFFPYFPVYKPGPPAFMKYLDCERLGLMSAALANRRVGDKVLMGRIEAYSCKPLSDDKRLKKELELSFREDGAHHDE</sequence>
<gene>
    <name evidence="2" type="ORF">Naga_101669g1</name>
</gene>
<dbReference type="EMBL" id="AZIL01002984">
    <property type="protein sequence ID" value="EWM20564.1"/>
    <property type="molecule type" value="Genomic_DNA"/>
</dbReference>
<keyword evidence="1" id="KW-1133">Transmembrane helix</keyword>
<evidence type="ECO:0000256" key="1">
    <source>
        <dbReference type="SAM" id="Phobius"/>
    </source>
</evidence>
<reference evidence="2 3" key="1">
    <citation type="journal article" date="2014" name="Mol. Plant">
        <title>Chromosome Scale Genome Assembly and Transcriptome Profiling of Nannochloropsis gaditana in Nitrogen Depletion.</title>
        <authorList>
            <person name="Corteggiani Carpinelli E."/>
            <person name="Telatin A."/>
            <person name="Vitulo N."/>
            <person name="Forcato C."/>
            <person name="D'Angelo M."/>
            <person name="Schiavon R."/>
            <person name="Vezzi A."/>
            <person name="Giacometti G.M."/>
            <person name="Morosinotto T."/>
            <person name="Valle G."/>
        </authorList>
    </citation>
    <scope>NUCLEOTIDE SEQUENCE [LARGE SCALE GENOMIC DNA]</scope>
    <source>
        <strain evidence="2 3">B-31</strain>
    </source>
</reference>
<dbReference type="OrthoDB" id="277029at2759"/>
<dbReference type="AlphaFoldDB" id="W7TI15"/>
<name>W7TI15_9STRA</name>
<keyword evidence="3" id="KW-1185">Reference proteome</keyword>
<evidence type="ECO:0000313" key="2">
    <source>
        <dbReference type="EMBL" id="EWM20564.1"/>
    </source>
</evidence>
<keyword evidence="1" id="KW-0472">Membrane</keyword>
<organism evidence="2 3">
    <name type="scientific">Nannochloropsis gaditana</name>
    <dbReference type="NCBI Taxonomy" id="72520"/>
    <lineage>
        <taxon>Eukaryota</taxon>
        <taxon>Sar</taxon>
        <taxon>Stramenopiles</taxon>
        <taxon>Ochrophyta</taxon>
        <taxon>Eustigmatophyceae</taxon>
        <taxon>Eustigmatales</taxon>
        <taxon>Monodopsidaceae</taxon>
        <taxon>Nannochloropsis</taxon>
    </lineage>
</organism>
<keyword evidence="1" id="KW-0812">Transmembrane</keyword>